<evidence type="ECO:0000313" key="4">
    <source>
        <dbReference type="Proteomes" id="UP000662373"/>
    </source>
</evidence>
<accession>A0A934KXG5</accession>
<evidence type="ECO:0000259" key="2">
    <source>
        <dbReference type="Pfam" id="PF16344"/>
    </source>
</evidence>
<comment type="caution">
    <text evidence="3">The sequence shown here is derived from an EMBL/GenBank/DDBJ whole genome shotgun (WGS) entry which is preliminary data.</text>
</comment>
<dbReference type="InterPro" id="IPR012373">
    <property type="entry name" value="Ferrdict_sens_TM"/>
</dbReference>
<reference evidence="3 4" key="1">
    <citation type="submission" date="2020-09" db="EMBL/GenBank/DDBJ databases">
        <title>Draft genome of Gelidibacter salicanalis PAMC21136.</title>
        <authorList>
            <person name="Park H."/>
        </authorList>
    </citation>
    <scope>NUCLEOTIDE SEQUENCE [LARGE SCALE GENOMIC DNA]</scope>
    <source>
        <strain evidence="3 4">PAMC21136</strain>
    </source>
</reference>
<dbReference type="Proteomes" id="UP000662373">
    <property type="component" value="Unassembled WGS sequence"/>
</dbReference>
<dbReference type="AlphaFoldDB" id="A0A934KXG5"/>
<name>A0A934KXG5_9FLAO</name>
<dbReference type="PANTHER" id="PTHR30273:SF2">
    <property type="entry name" value="PROTEIN FECR"/>
    <property type="match status" value="1"/>
</dbReference>
<feature type="domain" description="FecR protein" evidence="1">
    <location>
        <begin position="14"/>
        <end position="75"/>
    </location>
</feature>
<sequence>MNSGSILKFPGAFKKDQPREVFLEGEGFFRVSKINSTSFIVNSKTTSTKVLGTEFNVSSYTDSDKTEIVLVEGSVGVKIKEEDTYTLITPSQKASTSHKIKDLTITNVNIEKYIAWKEGSIVFQNDQFKTIKKILERHYNVKIVNNFMELEKFRYNGNFKNDSIEKILNTIKLHTNFSFIRKGDTISINKPNKNR</sequence>
<dbReference type="GO" id="GO:0016989">
    <property type="term" value="F:sigma factor antagonist activity"/>
    <property type="evidence" value="ECO:0007669"/>
    <property type="project" value="TreeGrafter"/>
</dbReference>
<evidence type="ECO:0000313" key="3">
    <source>
        <dbReference type="EMBL" id="MBJ7882113.1"/>
    </source>
</evidence>
<dbReference type="InterPro" id="IPR006860">
    <property type="entry name" value="FecR"/>
</dbReference>
<dbReference type="Pfam" id="PF16344">
    <property type="entry name" value="FecR_C"/>
    <property type="match status" value="1"/>
</dbReference>
<dbReference type="InterPro" id="IPR032508">
    <property type="entry name" value="FecR_C"/>
</dbReference>
<protein>
    <submittedName>
        <fullName evidence="3">FecR family protein</fullName>
    </submittedName>
</protein>
<dbReference type="EMBL" id="JAEHJZ010000038">
    <property type="protein sequence ID" value="MBJ7882113.1"/>
    <property type="molecule type" value="Genomic_DNA"/>
</dbReference>
<dbReference type="Gene3D" id="3.55.50.30">
    <property type="match status" value="1"/>
</dbReference>
<organism evidence="3 4">
    <name type="scientific">Gelidibacter salicanalis</name>
    <dbReference type="NCBI Taxonomy" id="291193"/>
    <lineage>
        <taxon>Bacteria</taxon>
        <taxon>Pseudomonadati</taxon>
        <taxon>Bacteroidota</taxon>
        <taxon>Flavobacteriia</taxon>
        <taxon>Flavobacteriales</taxon>
        <taxon>Flavobacteriaceae</taxon>
        <taxon>Gelidibacter</taxon>
    </lineage>
</organism>
<dbReference type="PANTHER" id="PTHR30273">
    <property type="entry name" value="PERIPLASMIC SIGNAL SENSOR AND SIGMA FACTOR ACTIVATOR FECR-RELATED"/>
    <property type="match status" value="1"/>
</dbReference>
<keyword evidence="4" id="KW-1185">Reference proteome</keyword>
<gene>
    <name evidence="3" type="ORF">JEM65_15875</name>
</gene>
<dbReference type="Gene3D" id="2.60.120.1440">
    <property type="match status" value="1"/>
</dbReference>
<proteinExistence type="predicted"/>
<dbReference type="Pfam" id="PF04773">
    <property type="entry name" value="FecR"/>
    <property type="match status" value="1"/>
</dbReference>
<evidence type="ECO:0000259" key="1">
    <source>
        <dbReference type="Pfam" id="PF04773"/>
    </source>
</evidence>
<feature type="domain" description="Protein FecR C-terminal" evidence="2">
    <location>
        <begin position="121"/>
        <end position="188"/>
    </location>
</feature>